<keyword evidence="2 5" id="KW-0812">Transmembrane</keyword>
<dbReference type="Gene3D" id="2.70.170.10">
    <property type="entry name" value="Neurotransmitter-gated ion-channel ligand-binding domain"/>
    <property type="match status" value="1"/>
</dbReference>
<dbReference type="SUPFAM" id="SSF63712">
    <property type="entry name" value="Nicotinic receptor ligand binding domain-like"/>
    <property type="match status" value="1"/>
</dbReference>
<feature type="transmembrane region" description="Helical" evidence="5">
    <location>
        <begin position="244"/>
        <end position="267"/>
    </location>
</feature>
<evidence type="ECO:0000256" key="5">
    <source>
        <dbReference type="RuleBase" id="RU000687"/>
    </source>
</evidence>
<dbReference type="Pfam" id="PF02932">
    <property type="entry name" value="Neur_chan_memb"/>
    <property type="match status" value="1"/>
</dbReference>
<dbReference type="InterPro" id="IPR038050">
    <property type="entry name" value="Neuro_actylchol_rec"/>
</dbReference>
<comment type="similarity">
    <text evidence="5">Belongs to the ligand-gated ion channel (TC 1.A.9) family.</text>
</comment>
<evidence type="ECO:0000259" key="8">
    <source>
        <dbReference type="Pfam" id="PF02932"/>
    </source>
</evidence>
<evidence type="ECO:0000256" key="1">
    <source>
        <dbReference type="ARBA" id="ARBA00004141"/>
    </source>
</evidence>
<dbReference type="Proteomes" id="UP000024635">
    <property type="component" value="Unassembled WGS sequence"/>
</dbReference>
<dbReference type="Gene3D" id="1.20.58.390">
    <property type="entry name" value="Neurotransmitter-gated ion-channel transmembrane domain"/>
    <property type="match status" value="1"/>
</dbReference>
<dbReference type="EMBL" id="JARK01001522">
    <property type="protein sequence ID" value="EYB93119.1"/>
    <property type="molecule type" value="Genomic_DNA"/>
</dbReference>
<feature type="transmembrane region" description="Helical" evidence="5">
    <location>
        <begin position="279"/>
        <end position="297"/>
    </location>
</feature>
<feature type="transmembrane region" description="Helical" evidence="5">
    <location>
        <begin position="309"/>
        <end position="334"/>
    </location>
</feature>
<keyword evidence="10" id="KW-1185">Reference proteome</keyword>
<name>A0A016SS34_9BILA</name>
<dbReference type="AlphaFoldDB" id="A0A016SS34"/>
<dbReference type="SUPFAM" id="SSF90112">
    <property type="entry name" value="Neurotransmitter-gated ion-channel transmembrane pore"/>
    <property type="match status" value="1"/>
</dbReference>
<dbReference type="GO" id="GO:0004888">
    <property type="term" value="F:transmembrane signaling receptor activity"/>
    <property type="evidence" value="ECO:0007669"/>
    <property type="project" value="InterPro"/>
</dbReference>
<dbReference type="Pfam" id="PF02931">
    <property type="entry name" value="Neur_chan_LBD"/>
    <property type="match status" value="1"/>
</dbReference>
<keyword evidence="6" id="KW-0732">Signal</keyword>
<gene>
    <name evidence="9" type="primary">Acey_s0186.g1089</name>
    <name evidence="9" type="ORF">Y032_0186g1089</name>
</gene>
<comment type="caution">
    <text evidence="5">Lacks conserved residue(s) required for the propagation of feature annotation.</text>
</comment>
<dbReference type="InterPro" id="IPR018000">
    <property type="entry name" value="Neurotransmitter_ion_chnl_CS"/>
</dbReference>
<dbReference type="PRINTS" id="PR00252">
    <property type="entry name" value="NRIONCHANNEL"/>
</dbReference>
<evidence type="ECO:0008006" key="11">
    <source>
        <dbReference type="Google" id="ProtNLM"/>
    </source>
</evidence>
<evidence type="ECO:0000313" key="9">
    <source>
        <dbReference type="EMBL" id="EYB93119.1"/>
    </source>
</evidence>
<reference evidence="10" key="1">
    <citation type="journal article" date="2015" name="Nat. Genet.">
        <title>The genome and transcriptome of the zoonotic hookworm Ancylostoma ceylanicum identify infection-specific gene families.</title>
        <authorList>
            <person name="Schwarz E.M."/>
            <person name="Hu Y."/>
            <person name="Antoshechkin I."/>
            <person name="Miller M.M."/>
            <person name="Sternberg P.W."/>
            <person name="Aroian R.V."/>
        </authorList>
    </citation>
    <scope>NUCLEOTIDE SEQUENCE</scope>
    <source>
        <strain evidence="10">HY135</strain>
    </source>
</reference>
<evidence type="ECO:0000313" key="10">
    <source>
        <dbReference type="Proteomes" id="UP000024635"/>
    </source>
</evidence>
<dbReference type="InterPro" id="IPR036734">
    <property type="entry name" value="Neur_chan_lig-bd_sf"/>
</dbReference>
<dbReference type="CDD" id="cd18997">
    <property type="entry name" value="LGIC_ECD_nAChR"/>
    <property type="match status" value="1"/>
</dbReference>
<evidence type="ECO:0000256" key="6">
    <source>
        <dbReference type="SAM" id="SignalP"/>
    </source>
</evidence>
<dbReference type="STRING" id="53326.A0A016SS34"/>
<feature type="chain" id="PRO_5013198185" description="Neurotransmitter-gated ion-channel ligand-binding domain-containing protein" evidence="6">
    <location>
        <begin position="16"/>
        <end position="444"/>
    </location>
</feature>
<evidence type="ECO:0000256" key="3">
    <source>
        <dbReference type="ARBA" id="ARBA00022989"/>
    </source>
</evidence>
<evidence type="ECO:0000256" key="4">
    <source>
        <dbReference type="ARBA" id="ARBA00023136"/>
    </source>
</evidence>
<dbReference type="InterPro" id="IPR006201">
    <property type="entry name" value="Neur_channel"/>
</dbReference>
<feature type="domain" description="Neurotransmitter-gated ion-channel ligand-binding" evidence="7">
    <location>
        <begin position="44"/>
        <end position="243"/>
    </location>
</feature>
<evidence type="ECO:0000256" key="2">
    <source>
        <dbReference type="ARBA" id="ARBA00022692"/>
    </source>
</evidence>
<keyword evidence="5" id="KW-0406">Ion transport</keyword>
<dbReference type="FunFam" id="2.70.170.10:FF:000028">
    <property type="entry name" value="AcetylCholine Receptor"/>
    <property type="match status" value="1"/>
</dbReference>
<keyword evidence="5" id="KW-0813">Transport</keyword>
<protein>
    <recommendedName>
        <fullName evidence="11">Neurotransmitter-gated ion-channel ligand-binding domain-containing protein</fullName>
    </recommendedName>
</protein>
<keyword evidence="4 5" id="KW-0472">Membrane</keyword>
<sequence>MKVLIFACLWSTVCAAAIPDLDDDHDPTTSQKLIAALMRKRGPDIVRPKRNAGEPVNVRFKMELYQVIELNERQQYVSVSAWVIERWHDEFLFWDPAKYDNITEVKMHHSHIWIPDTTLYNTLVMKDDDQRRLLYAKVSTEYEKRRSYVEFLYPAIYKFHCRLYLQFFPFDSQECHMLFGSWTSDNHDIDYHSLENSVGTTNFLPSEGWSLMGTAGIRNEVHYVCCPNNYTLMDFTLFLRRRPLFYLVNLVIPTFIITLIAITGFFTTSSTTGVREEKISLCITTLLSMSILMLMVSDQMPSTSTFIPLISWFYMCAIIIISVGALAASFVISVQKFGLLGERLPKRAVTITRFLSYISLTRIPVHLQQKINIKSKHKKVEERSSTIAQFAKYIFTAGTEIPAYPHWSPYVSLYLTGCGSVEPLALLQHIVPFLPVIHFLFAIA</sequence>
<dbReference type="OrthoDB" id="410315at2759"/>
<comment type="subcellular location">
    <subcellularLocation>
        <location evidence="1">Membrane</location>
        <topology evidence="1">Multi-pass membrane protein</topology>
    </subcellularLocation>
</comment>
<keyword evidence="5" id="KW-0407">Ion channel</keyword>
<evidence type="ECO:0000259" key="7">
    <source>
        <dbReference type="Pfam" id="PF02931"/>
    </source>
</evidence>
<organism evidence="9 10">
    <name type="scientific">Ancylostoma ceylanicum</name>
    <dbReference type="NCBI Taxonomy" id="53326"/>
    <lineage>
        <taxon>Eukaryota</taxon>
        <taxon>Metazoa</taxon>
        <taxon>Ecdysozoa</taxon>
        <taxon>Nematoda</taxon>
        <taxon>Chromadorea</taxon>
        <taxon>Rhabditida</taxon>
        <taxon>Rhabditina</taxon>
        <taxon>Rhabditomorpha</taxon>
        <taxon>Strongyloidea</taxon>
        <taxon>Ancylostomatidae</taxon>
        <taxon>Ancylostomatinae</taxon>
        <taxon>Ancylostoma</taxon>
    </lineage>
</organism>
<feature type="domain" description="Neurotransmitter-gated ion-channel transmembrane" evidence="8">
    <location>
        <begin position="250"/>
        <end position="322"/>
    </location>
</feature>
<dbReference type="CDD" id="cd19051">
    <property type="entry name" value="LGIC_TM_cation"/>
    <property type="match status" value="1"/>
</dbReference>
<proteinExistence type="inferred from homology"/>
<comment type="caution">
    <text evidence="9">The sequence shown here is derived from an EMBL/GenBank/DDBJ whole genome shotgun (WGS) entry which is preliminary data.</text>
</comment>
<dbReference type="InterPro" id="IPR006029">
    <property type="entry name" value="Neurotrans-gated_channel_TM"/>
</dbReference>
<dbReference type="InterPro" id="IPR006202">
    <property type="entry name" value="Neur_chan_lig-bd"/>
</dbReference>
<keyword evidence="3 5" id="KW-1133">Transmembrane helix</keyword>
<accession>A0A016SS34</accession>
<dbReference type="PROSITE" id="PS00236">
    <property type="entry name" value="NEUROTR_ION_CHANNEL"/>
    <property type="match status" value="1"/>
</dbReference>
<dbReference type="GO" id="GO:0016020">
    <property type="term" value="C:membrane"/>
    <property type="evidence" value="ECO:0007669"/>
    <property type="project" value="UniProtKB-SubCell"/>
</dbReference>
<dbReference type="GO" id="GO:0005230">
    <property type="term" value="F:extracellular ligand-gated monoatomic ion channel activity"/>
    <property type="evidence" value="ECO:0007669"/>
    <property type="project" value="InterPro"/>
</dbReference>
<dbReference type="PANTHER" id="PTHR18945">
    <property type="entry name" value="NEUROTRANSMITTER GATED ION CHANNEL"/>
    <property type="match status" value="1"/>
</dbReference>
<dbReference type="InterPro" id="IPR036719">
    <property type="entry name" value="Neuro-gated_channel_TM_sf"/>
</dbReference>
<feature type="signal peptide" evidence="6">
    <location>
        <begin position="1"/>
        <end position="15"/>
    </location>
</feature>